<feature type="compositionally biased region" description="Low complexity" evidence="1">
    <location>
        <begin position="373"/>
        <end position="385"/>
    </location>
</feature>
<feature type="region of interest" description="Disordered" evidence="1">
    <location>
        <begin position="358"/>
        <end position="421"/>
    </location>
</feature>
<feature type="compositionally biased region" description="Low complexity" evidence="1">
    <location>
        <begin position="404"/>
        <end position="413"/>
    </location>
</feature>
<accession>A0A6C0HBS6</accession>
<reference evidence="2" key="1">
    <citation type="journal article" date="2020" name="Nature">
        <title>Giant virus diversity and host interactions through global metagenomics.</title>
        <authorList>
            <person name="Schulz F."/>
            <person name="Roux S."/>
            <person name="Paez-Espino D."/>
            <person name="Jungbluth S."/>
            <person name="Walsh D.A."/>
            <person name="Denef V.J."/>
            <person name="McMahon K.D."/>
            <person name="Konstantinidis K.T."/>
            <person name="Eloe-Fadrosh E.A."/>
            <person name="Kyrpides N.C."/>
            <person name="Woyke T."/>
        </authorList>
    </citation>
    <scope>NUCLEOTIDE SEQUENCE</scope>
    <source>
        <strain evidence="2">GVMAG-M-3300023179-90</strain>
    </source>
</reference>
<proteinExistence type="predicted"/>
<evidence type="ECO:0000313" key="2">
    <source>
        <dbReference type="EMBL" id="QHT77904.1"/>
    </source>
</evidence>
<dbReference type="EMBL" id="MN739922">
    <property type="protein sequence ID" value="QHT77904.1"/>
    <property type="molecule type" value="Genomic_DNA"/>
</dbReference>
<sequence>MELSQLQMNDLMKRFPDFELSYETVSHKKVSNSYNICLAIPHGKKSYAWFTFFGEEDKCILLDINREKKISKGTVLDVEFSNHLEHGTLVYGTIVENESGEYNFFVIEDIVFYKGLHLKNVIFKEKMDYINELMTSITPIFKTKKSLVFTLPIMWDIYNNNDFECATSLPDTINQIIPYTTHHLQYRCFNIIKPYLNSVITRKLNFSDTVKEPAKKVSTHVFDTIPLRMDFFKPQYKYPTIFQVTADLQNDIYHLFAYGKNNRPVYYNVAYIPTYKTSVFMNSLFRKIKENINIDYIEESDDEEEFQNIDEDKYVDIDKVLLMECIFHTKFKKWVPMRVVANENKVVHISKLCNDINESPQYNHHNNQHRHQQNNYENKNQNNRNPGQYVRQQQGQSMPEKRQYVQQNNRNQRPCYTKSNF</sequence>
<protein>
    <submittedName>
        <fullName evidence="2">Uncharacterized protein</fullName>
    </submittedName>
</protein>
<name>A0A6C0HBS6_9ZZZZ</name>
<dbReference type="AlphaFoldDB" id="A0A6C0HBS6"/>
<dbReference type="Gene3D" id="3.30.470.30">
    <property type="entry name" value="DNA ligase/mRNA capping enzyme"/>
    <property type="match status" value="1"/>
</dbReference>
<evidence type="ECO:0000256" key="1">
    <source>
        <dbReference type="SAM" id="MobiDB-lite"/>
    </source>
</evidence>
<organism evidence="2">
    <name type="scientific">viral metagenome</name>
    <dbReference type="NCBI Taxonomy" id="1070528"/>
    <lineage>
        <taxon>unclassified sequences</taxon>
        <taxon>metagenomes</taxon>
        <taxon>organismal metagenomes</taxon>
    </lineage>
</organism>